<evidence type="ECO:0000313" key="4">
    <source>
        <dbReference type="Proteomes" id="UP000515788"/>
    </source>
</evidence>
<sequence>MFSYHIFLIGWLVFLSHLTGAASTAEVSQSFFIDVQLSDAFTGSTNCTDVNHWFLVEADIFVPRGANEDIYLTVPQDFTSLPNDSFPLKSGSRTIGLVASDHSNTLRISYNNSLPRNTTASLSFLAQLSGDAKKKIKSPGSENYSFEVSTGSSFNRTINYVAKDLTALTSNGGIYAENNTAWFTADVPLSMLNRATIFSSQGTSNSSYAFDTSLTTVEVVVAVNEFNQPQRSFPFTAFKDQSDSSRIQLRINTKIDGGKYLRVNYYSKPLKTATIGNTVSLNYPNGLSKRDGALTISSNLYAVSQANVQNQGTGDESSASTPPVVSVSGTSNGAYETFYLETKTEPGVYTEIGTWLPISTLSTSQASPVSSQSASDSIFLQPSSMPSSESSPSSSFSSSGILSSKSSLSSSIFSSDASQSITATSVYLLSTSSVQSAGSASTTERSLAAKVTQVSHFGAKANPSDAQLTYSLVTKTLNGEVVTFTTLCPASTISKILPTQGYYLNSTSSSLLLSSTANSSFSHFETSTLGSESIITAGSLEPSVSQSKGSNPNTSVKSASWNATKTKISNATESISSYLEPYQAYAVMTEDNGAIITSYLSLRGISTLSFPATSKTETTAVSSDAIESVGSSSHELQNIEPVKSQSLGSFSSLGISGITSSTATKGYAAGPTINPGFGSSSGLYSSSSVNSRTAGATQNHPTNSVMSSDRPSVTTMENYIASPSSNSSSSSLAIQTQLTSTEGAFTSLLSIMYEGGANGALRRPTGLAGFFISFVLLWV</sequence>
<feature type="chain" id="PRO_5028896376" evidence="2">
    <location>
        <begin position="22"/>
        <end position="779"/>
    </location>
</feature>
<evidence type="ECO:0000256" key="2">
    <source>
        <dbReference type="SAM" id="SignalP"/>
    </source>
</evidence>
<name>A0A7G3ZHY5_9SACH</name>
<dbReference type="RefSeq" id="XP_037139795.1">
    <property type="nucleotide sequence ID" value="XM_037283899.1"/>
</dbReference>
<keyword evidence="2" id="KW-0732">Signal</keyword>
<dbReference type="OrthoDB" id="4060030at2759"/>
<keyword evidence="4" id="KW-1185">Reference proteome</keyword>
<evidence type="ECO:0000256" key="1">
    <source>
        <dbReference type="SAM" id="MobiDB-lite"/>
    </source>
</evidence>
<reference evidence="3 4" key="1">
    <citation type="submission" date="2020-06" db="EMBL/GenBank/DDBJ databases">
        <title>The yeast mating-type switching endonuclease HO is a domesticated member of an unorthodox homing genetic element family.</title>
        <authorList>
            <person name="Coughlan A.Y."/>
            <person name="Lombardi L."/>
            <person name="Braun-Galleani S."/>
            <person name="Martos A.R."/>
            <person name="Galeote V."/>
            <person name="Bigey F."/>
            <person name="Dequin S."/>
            <person name="Byrne K.P."/>
            <person name="Wolfe K.H."/>
        </authorList>
    </citation>
    <scope>NUCLEOTIDE SEQUENCE [LARGE SCALE GENOMIC DNA]</scope>
    <source>
        <strain evidence="3 4">CBS764</strain>
    </source>
</reference>
<feature type="region of interest" description="Disordered" evidence="1">
    <location>
        <begin position="377"/>
        <end position="396"/>
    </location>
</feature>
<evidence type="ECO:0000313" key="3">
    <source>
        <dbReference type="EMBL" id="QLL33121.1"/>
    </source>
</evidence>
<accession>A0A7G3ZHY5</accession>
<organism evidence="3 4">
    <name type="scientific">Torulaspora globosa</name>
    <dbReference type="NCBI Taxonomy" id="48254"/>
    <lineage>
        <taxon>Eukaryota</taxon>
        <taxon>Fungi</taxon>
        <taxon>Dikarya</taxon>
        <taxon>Ascomycota</taxon>
        <taxon>Saccharomycotina</taxon>
        <taxon>Saccharomycetes</taxon>
        <taxon>Saccharomycetales</taxon>
        <taxon>Saccharomycetaceae</taxon>
        <taxon>Torulaspora</taxon>
    </lineage>
</organism>
<dbReference type="Proteomes" id="UP000515788">
    <property type="component" value="Chromosome 5"/>
</dbReference>
<feature type="compositionally biased region" description="Polar residues" evidence="1">
    <location>
        <begin position="692"/>
        <end position="710"/>
    </location>
</feature>
<feature type="region of interest" description="Disordered" evidence="1">
    <location>
        <begin position="688"/>
        <end position="710"/>
    </location>
</feature>
<dbReference type="EMBL" id="CP059250">
    <property type="protein sequence ID" value="QLL33121.1"/>
    <property type="molecule type" value="Genomic_DNA"/>
</dbReference>
<dbReference type="KEGG" id="tgb:HG536_0E00310"/>
<dbReference type="GeneID" id="59326317"/>
<dbReference type="AlphaFoldDB" id="A0A7G3ZHY5"/>
<gene>
    <name evidence="3" type="ORF">HG536_0E00310</name>
</gene>
<feature type="signal peptide" evidence="2">
    <location>
        <begin position="1"/>
        <end position="21"/>
    </location>
</feature>
<proteinExistence type="predicted"/>
<protein>
    <submittedName>
        <fullName evidence="3">Uncharacterized protein</fullName>
    </submittedName>
</protein>